<organism evidence="4 5">
    <name type="scientific">Artemisia annua</name>
    <name type="common">Sweet wormwood</name>
    <dbReference type="NCBI Taxonomy" id="35608"/>
    <lineage>
        <taxon>Eukaryota</taxon>
        <taxon>Viridiplantae</taxon>
        <taxon>Streptophyta</taxon>
        <taxon>Embryophyta</taxon>
        <taxon>Tracheophyta</taxon>
        <taxon>Spermatophyta</taxon>
        <taxon>Magnoliopsida</taxon>
        <taxon>eudicotyledons</taxon>
        <taxon>Gunneridae</taxon>
        <taxon>Pentapetalae</taxon>
        <taxon>asterids</taxon>
        <taxon>campanulids</taxon>
        <taxon>Asterales</taxon>
        <taxon>Asteraceae</taxon>
        <taxon>Asteroideae</taxon>
        <taxon>Anthemideae</taxon>
        <taxon>Artemisiinae</taxon>
        <taxon>Artemisia</taxon>
    </lineage>
</organism>
<sequence length="179" mass="19550">MLDVIQVSQPLTIVVGESVIDNADALKGHGIPEIPFVEGGGPFILDFGSGVIRRDTKPFLIQAGCPIEKQFNDHVVGDPESDSSGELKRTGHIYNRSFEHNKHLKVWYTYAMFETSAIEEVQQENVVRENPKGSSNEQGAMIDDIGSDIENSQAATAHARSHLTQALKTQSANSSMVNT</sequence>
<keyword evidence="5" id="KW-1185">Reference proteome</keyword>
<keyword evidence="1" id="KW-0653">Protein transport</keyword>
<reference evidence="4 5" key="1">
    <citation type="journal article" date="2018" name="Mol. Plant">
        <title>The genome of Artemisia annua provides insight into the evolution of Asteraceae family and artemisinin biosynthesis.</title>
        <authorList>
            <person name="Shen Q."/>
            <person name="Zhang L."/>
            <person name="Liao Z."/>
            <person name="Wang S."/>
            <person name="Yan T."/>
            <person name="Shi P."/>
            <person name="Liu M."/>
            <person name="Fu X."/>
            <person name="Pan Q."/>
            <person name="Wang Y."/>
            <person name="Lv Z."/>
            <person name="Lu X."/>
            <person name="Zhang F."/>
            <person name="Jiang W."/>
            <person name="Ma Y."/>
            <person name="Chen M."/>
            <person name="Hao X."/>
            <person name="Li L."/>
            <person name="Tang Y."/>
            <person name="Lv G."/>
            <person name="Zhou Y."/>
            <person name="Sun X."/>
            <person name="Brodelius P.E."/>
            <person name="Rose J.K.C."/>
            <person name="Tang K."/>
        </authorList>
    </citation>
    <scope>NUCLEOTIDE SEQUENCE [LARGE SCALE GENOMIC DNA]</scope>
    <source>
        <strain evidence="5">cv. Huhao1</strain>
        <tissue evidence="4">Leaf</tissue>
    </source>
</reference>
<dbReference type="STRING" id="35608.A0A2U1P1J8"/>
<dbReference type="Proteomes" id="UP000245207">
    <property type="component" value="Unassembled WGS sequence"/>
</dbReference>
<feature type="region of interest" description="Disordered" evidence="2">
    <location>
        <begin position="153"/>
        <end position="179"/>
    </location>
</feature>
<evidence type="ECO:0000313" key="5">
    <source>
        <dbReference type="Proteomes" id="UP000245207"/>
    </source>
</evidence>
<dbReference type="AlphaFoldDB" id="A0A2U1P1J8"/>
<evidence type="ECO:0000259" key="3">
    <source>
        <dbReference type="PROSITE" id="PS50192"/>
    </source>
</evidence>
<evidence type="ECO:0000256" key="2">
    <source>
        <dbReference type="SAM" id="MobiDB-lite"/>
    </source>
</evidence>
<dbReference type="PROSITE" id="PS50192">
    <property type="entry name" value="T_SNARE"/>
    <property type="match status" value="1"/>
</dbReference>
<dbReference type="GO" id="GO:0015031">
    <property type="term" value="P:protein transport"/>
    <property type="evidence" value="ECO:0007669"/>
    <property type="project" value="UniProtKB-KW"/>
</dbReference>
<protein>
    <submittedName>
        <fullName evidence="4">Syntaxin/t-SNARE family protein</fullName>
    </submittedName>
</protein>
<proteinExistence type="predicted"/>
<dbReference type="InterPro" id="IPR000727">
    <property type="entry name" value="T_SNARE_dom"/>
</dbReference>
<name>A0A2U1P1J8_ARTAN</name>
<dbReference type="EMBL" id="PKPP01001830">
    <property type="protein sequence ID" value="PWA79631.1"/>
    <property type="molecule type" value="Genomic_DNA"/>
</dbReference>
<dbReference type="Pfam" id="PF05739">
    <property type="entry name" value="SNARE"/>
    <property type="match status" value="1"/>
</dbReference>
<feature type="compositionally biased region" description="Polar residues" evidence="2">
    <location>
        <begin position="162"/>
        <end position="179"/>
    </location>
</feature>
<dbReference type="OrthoDB" id="364348at2759"/>
<evidence type="ECO:0000256" key="1">
    <source>
        <dbReference type="ARBA" id="ARBA00022927"/>
    </source>
</evidence>
<accession>A0A2U1P1J8</accession>
<comment type="caution">
    <text evidence="4">The sequence shown here is derived from an EMBL/GenBank/DDBJ whole genome shotgun (WGS) entry which is preliminary data.</text>
</comment>
<evidence type="ECO:0000313" key="4">
    <source>
        <dbReference type="EMBL" id="PWA79631.1"/>
    </source>
</evidence>
<feature type="domain" description="T-SNARE coiled-coil homology" evidence="3">
    <location>
        <begin position="137"/>
        <end position="166"/>
    </location>
</feature>
<keyword evidence="1" id="KW-0813">Transport</keyword>
<gene>
    <name evidence="4" type="ORF">CTI12_AA203740</name>
</gene>